<dbReference type="GO" id="GO:0008643">
    <property type="term" value="P:carbohydrate transport"/>
    <property type="evidence" value="ECO:0007669"/>
    <property type="project" value="InterPro"/>
</dbReference>
<dbReference type="Pfam" id="PF04966">
    <property type="entry name" value="OprB"/>
    <property type="match status" value="2"/>
</dbReference>
<evidence type="ECO:0000256" key="1">
    <source>
        <dbReference type="RuleBase" id="RU363072"/>
    </source>
</evidence>
<feature type="signal peptide" evidence="1">
    <location>
        <begin position="1"/>
        <end position="28"/>
    </location>
</feature>
<protein>
    <submittedName>
        <fullName evidence="4">Porin</fullName>
    </submittedName>
</protein>
<sequence>MTKLLWKTLLAGSGALGAALAVSGNAIAAESATVDSVSDISSEVLVAEPIQLAQVTSVSELSDVQPSDWAYTALQRLVEEYGCLEGYPDRTFRGNRALTRFEFAAGLNACLDVIVNLIGTGPDLDAIRRLQEEFAAELATVRGDVDALQTDVAELEANQFSTTTKLRGQLDAHLVVPFDDTAQIFDDGLQTFGPAESRVATDNTIGGEEADATFEYRARLNFDTSFTGEDRLRIRLQASDDAGSLANTESGLANQSSRRGGGNFDGEDNIGLDDVYYSFPIGNRISGIIAANSVLTDDFVSSTIVPFDGPSVADAGGPEFYDLYEGGNFGAGVNIAFTRNLILDAGYSSKSSNLNTDGGGLFNNGSYIAQLNLLTDGIFNAAVTYIGATDAEEGNADNTIAGALNLDFGRFEIGGHYASTDVQGGGNADSYMGGIAITDLFGTGNQFGVYGGISPAVDRDPLLVEAYYQIAVNEFFTFTPAVIYADNDSDGDNSENVYGALRATFKF</sequence>
<evidence type="ECO:0000259" key="3">
    <source>
        <dbReference type="PROSITE" id="PS51272"/>
    </source>
</evidence>
<dbReference type="GO" id="GO:0016020">
    <property type="term" value="C:membrane"/>
    <property type="evidence" value="ECO:0007669"/>
    <property type="project" value="InterPro"/>
</dbReference>
<dbReference type="EMBL" id="QBMC01000102">
    <property type="protein sequence ID" value="PZO14800.1"/>
    <property type="molecule type" value="Genomic_DNA"/>
</dbReference>
<comment type="similarity">
    <text evidence="1">Belongs to the OprB family.</text>
</comment>
<feature type="region of interest" description="Disordered" evidence="2">
    <location>
        <begin position="245"/>
        <end position="265"/>
    </location>
</feature>
<dbReference type="NCBIfam" id="NF033921">
    <property type="entry name" value="por_somb"/>
    <property type="match status" value="1"/>
</dbReference>
<dbReference type="InterPro" id="IPR047684">
    <property type="entry name" value="Por_som-like"/>
</dbReference>
<dbReference type="InterPro" id="IPR007049">
    <property type="entry name" value="Carb-sel_porin_OprB"/>
</dbReference>
<organism evidence="4 5">
    <name type="scientific">Leptolyngbya foveolarum</name>
    <dbReference type="NCBI Taxonomy" id="47253"/>
    <lineage>
        <taxon>Bacteria</taxon>
        <taxon>Bacillati</taxon>
        <taxon>Cyanobacteriota</taxon>
        <taxon>Cyanophyceae</taxon>
        <taxon>Leptolyngbyales</taxon>
        <taxon>Leptolyngbyaceae</taxon>
        <taxon>Leptolyngbya group</taxon>
        <taxon>Leptolyngbya</taxon>
    </lineage>
</organism>
<dbReference type="Pfam" id="PF00395">
    <property type="entry name" value="SLH"/>
    <property type="match status" value="1"/>
</dbReference>
<name>A0A2W4U6X8_9CYAN</name>
<dbReference type="Proteomes" id="UP000249354">
    <property type="component" value="Unassembled WGS sequence"/>
</dbReference>
<comment type="caution">
    <text evidence="4">The sequence shown here is derived from an EMBL/GenBank/DDBJ whole genome shotgun (WGS) entry which is preliminary data.</text>
</comment>
<gene>
    <name evidence="4" type="ORF">DCF25_14505</name>
</gene>
<dbReference type="InterPro" id="IPR051465">
    <property type="entry name" value="Cell_Envelope_Struct_Comp"/>
</dbReference>
<feature type="compositionally biased region" description="Polar residues" evidence="2">
    <location>
        <begin position="245"/>
        <end position="258"/>
    </location>
</feature>
<dbReference type="PANTHER" id="PTHR43308:SF1">
    <property type="entry name" value="OUTER MEMBRANE PROTEIN ALPHA"/>
    <property type="match status" value="1"/>
</dbReference>
<feature type="chain" id="PRO_5015800179" evidence="1">
    <location>
        <begin position="29"/>
        <end position="507"/>
    </location>
</feature>
<proteinExistence type="inferred from homology"/>
<evidence type="ECO:0000313" key="4">
    <source>
        <dbReference type="EMBL" id="PZO14800.1"/>
    </source>
</evidence>
<dbReference type="AlphaFoldDB" id="A0A2W4U6X8"/>
<evidence type="ECO:0000256" key="2">
    <source>
        <dbReference type="SAM" id="MobiDB-lite"/>
    </source>
</evidence>
<dbReference type="GO" id="GO:0015288">
    <property type="term" value="F:porin activity"/>
    <property type="evidence" value="ECO:0007669"/>
    <property type="project" value="InterPro"/>
</dbReference>
<dbReference type="PANTHER" id="PTHR43308">
    <property type="entry name" value="OUTER MEMBRANE PROTEIN ALPHA-RELATED"/>
    <property type="match status" value="1"/>
</dbReference>
<reference evidence="4 5" key="2">
    <citation type="submission" date="2018-06" db="EMBL/GenBank/DDBJ databases">
        <title>Metagenomic assembly of (sub)arctic Cyanobacteria and their associated microbiome from non-axenic cultures.</title>
        <authorList>
            <person name="Baurain D."/>
        </authorList>
    </citation>
    <scope>NUCLEOTIDE SEQUENCE [LARGE SCALE GENOMIC DNA]</scope>
    <source>
        <strain evidence="4">ULC129bin1</strain>
    </source>
</reference>
<dbReference type="PROSITE" id="PS51272">
    <property type="entry name" value="SLH"/>
    <property type="match status" value="1"/>
</dbReference>
<evidence type="ECO:0000313" key="5">
    <source>
        <dbReference type="Proteomes" id="UP000249354"/>
    </source>
</evidence>
<dbReference type="InterPro" id="IPR001119">
    <property type="entry name" value="SLH_dom"/>
</dbReference>
<reference evidence="5" key="1">
    <citation type="submission" date="2018-04" db="EMBL/GenBank/DDBJ databases">
        <authorList>
            <person name="Cornet L."/>
        </authorList>
    </citation>
    <scope>NUCLEOTIDE SEQUENCE [LARGE SCALE GENOMIC DNA]</scope>
</reference>
<accession>A0A2W4U6X8</accession>
<keyword evidence="1" id="KW-0732">Signal</keyword>
<feature type="domain" description="SLH" evidence="3">
    <location>
        <begin position="57"/>
        <end position="121"/>
    </location>
</feature>